<dbReference type="Proteomes" id="UP000297253">
    <property type="component" value="Unassembled WGS sequence"/>
</dbReference>
<dbReference type="InterPro" id="IPR036890">
    <property type="entry name" value="HATPase_C_sf"/>
</dbReference>
<evidence type="ECO:0000313" key="8">
    <source>
        <dbReference type="Proteomes" id="UP000297253"/>
    </source>
</evidence>
<evidence type="ECO:0000256" key="2">
    <source>
        <dbReference type="ARBA" id="ARBA00022553"/>
    </source>
</evidence>
<dbReference type="PANTHER" id="PTHR42713:SF2">
    <property type="entry name" value="TWO-COMPONENT SENSOR KINASE YESM"/>
    <property type="match status" value="1"/>
</dbReference>
<dbReference type="GO" id="GO:0000155">
    <property type="term" value="F:phosphorelay sensor kinase activity"/>
    <property type="evidence" value="ECO:0007669"/>
    <property type="project" value="InterPro"/>
</dbReference>
<evidence type="ECO:0000256" key="1">
    <source>
        <dbReference type="ARBA" id="ARBA00004370"/>
    </source>
</evidence>
<keyword evidence="5" id="KW-1133">Transmembrane helix</keyword>
<dbReference type="Gene3D" id="6.10.340.10">
    <property type="match status" value="1"/>
</dbReference>
<evidence type="ECO:0000259" key="6">
    <source>
        <dbReference type="PROSITE" id="PS50885"/>
    </source>
</evidence>
<proteinExistence type="predicted"/>
<evidence type="ECO:0000256" key="4">
    <source>
        <dbReference type="ARBA" id="ARBA00022777"/>
    </source>
</evidence>
<dbReference type="OrthoDB" id="9776552at2"/>
<evidence type="ECO:0000256" key="3">
    <source>
        <dbReference type="ARBA" id="ARBA00022679"/>
    </source>
</evidence>
<dbReference type="InterPro" id="IPR051552">
    <property type="entry name" value="HptR"/>
</dbReference>
<sequence length="548" mass="63685">MKKILIHTLLRTYSYMVIGIVVFFAVLLSYINWQQYQETIAQHQQAVLNTVIDELDSYNSRIRHRITSFSLDRDKVEGMNMYFQLPPDQYQMWLLRHKLLFIKEVSLQKTISSIYQDFPFVSSIDIALSDIDSVYVSTNRFKSGEKIPASEYKAPQNSLAINLYDASFSTVIGTIYVSIDTSAIDTIIRRESEIPFSIVITDSLERIFYSNQQRLDTDRQQTLSDRSGDLLAEVSVPKSFIVKEVGKFTALLFTGSTTLIVLLLLLLRRVFYHYQNQVIDIVDTIQEIIEGATDIRIDTQNKQQEMHLISEQVNQMLDTLDTHIREIYQLEIRQQEANMRALQSQINPHFLYNTLEFFRMYALTQNMDELSDMIYEFSTLLRGSISQSYTTTIQKELEFCEKHSYICQIRYPRSIAYAYQIDKGCEQIEIPRFIIQPLVENYFIHGVDLTRKDNALSVKVLRKGNDVEILIRDNGKGMKQETVQLYTKLLEGKIDLENQKQQSIGITNVHERLGLFFGDSYTMKVFSELGKGVTYSIYLKDVIDKEST</sequence>
<feature type="transmembrane region" description="Helical" evidence="5">
    <location>
        <begin position="12"/>
        <end position="33"/>
    </location>
</feature>
<dbReference type="Pfam" id="PF02518">
    <property type="entry name" value="HATPase_c"/>
    <property type="match status" value="1"/>
</dbReference>
<comment type="caution">
    <text evidence="7">The sequence shown here is derived from an EMBL/GenBank/DDBJ whole genome shotgun (WGS) entry which is preliminary data.</text>
</comment>
<organism evidence="7 8">
    <name type="scientific">Streptococcus cuniculi</name>
    <dbReference type="NCBI Taxonomy" id="1432788"/>
    <lineage>
        <taxon>Bacteria</taxon>
        <taxon>Bacillati</taxon>
        <taxon>Bacillota</taxon>
        <taxon>Bacilli</taxon>
        <taxon>Lactobacillales</taxon>
        <taxon>Streptococcaceae</taxon>
        <taxon>Streptococcus</taxon>
    </lineage>
</organism>
<name>A0A4Y9JBW7_9STRE</name>
<dbReference type="SUPFAM" id="SSF55874">
    <property type="entry name" value="ATPase domain of HSP90 chaperone/DNA topoisomerase II/histidine kinase"/>
    <property type="match status" value="1"/>
</dbReference>
<dbReference type="InterPro" id="IPR003594">
    <property type="entry name" value="HATPase_dom"/>
</dbReference>
<reference evidence="7 8" key="1">
    <citation type="submission" date="2019-03" db="EMBL/GenBank/DDBJ databases">
        <title>Diversity of the mouse oral microbiome.</title>
        <authorList>
            <person name="Joseph S."/>
            <person name="Aduse-Opoku J."/>
            <person name="Curtis M."/>
            <person name="Wade W."/>
            <person name="Hashim A."/>
        </authorList>
    </citation>
    <scope>NUCLEOTIDE SEQUENCE [LARGE SCALE GENOMIC DNA]</scope>
    <source>
        <strain evidence="7 8">WM131</strain>
    </source>
</reference>
<dbReference type="GO" id="GO:0016020">
    <property type="term" value="C:membrane"/>
    <property type="evidence" value="ECO:0007669"/>
    <property type="project" value="UniProtKB-SubCell"/>
</dbReference>
<dbReference type="AlphaFoldDB" id="A0A4Y9JBW7"/>
<keyword evidence="4 7" id="KW-0418">Kinase</keyword>
<gene>
    <name evidence="7" type="ORF">E4T82_07830</name>
</gene>
<keyword evidence="3" id="KW-0808">Transferase</keyword>
<dbReference type="InterPro" id="IPR003660">
    <property type="entry name" value="HAMP_dom"/>
</dbReference>
<evidence type="ECO:0000256" key="5">
    <source>
        <dbReference type="SAM" id="Phobius"/>
    </source>
</evidence>
<dbReference type="PANTHER" id="PTHR42713">
    <property type="entry name" value="HISTIDINE KINASE-RELATED"/>
    <property type="match status" value="1"/>
</dbReference>
<feature type="domain" description="HAMP" evidence="6">
    <location>
        <begin position="272"/>
        <end position="325"/>
    </location>
</feature>
<accession>A0A4Y9JBW7</accession>
<dbReference type="PROSITE" id="PS50885">
    <property type="entry name" value="HAMP"/>
    <property type="match status" value="1"/>
</dbReference>
<feature type="transmembrane region" description="Helical" evidence="5">
    <location>
        <begin position="248"/>
        <end position="267"/>
    </location>
</feature>
<dbReference type="Gene3D" id="3.30.565.10">
    <property type="entry name" value="Histidine kinase-like ATPase, C-terminal domain"/>
    <property type="match status" value="1"/>
</dbReference>
<evidence type="ECO:0000313" key="7">
    <source>
        <dbReference type="EMBL" id="TFU97414.1"/>
    </source>
</evidence>
<keyword evidence="2" id="KW-0597">Phosphoprotein</keyword>
<dbReference type="InterPro" id="IPR010559">
    <property type="entry name" value="Sig_transdc_His_kin_internal"/>
</dbReference>
<protein>
    <submittedName>
        <fullName evidence="7">Sensor histidine kinase</fullName>
    </submittedName>
</protein>
<dbReference type="EMBL" id="SPPD01000011">
    <property type="protein sequence ID" value="TFU97414.1"/>
    <property type="molecule type" value="Genomic_DNA"/>
</dbReference>
<dbReference type="Pfam" id="PF06580">
    <property type="entry name" value="His_kinase"/>
    <property type="match status" value="1"/>
</dbReference>
<keyword evidence="5" id="KW-0812">Transmembrane</keyword>
<comment type="subcellular location">
    <subcellularLocation>
        <location evidence="1">Membrane</location>
    </subcellularLocation>
</comment>
<keyword evidence="5" id="KW-0472">Membrane</keyword>